<sequence>MWCRLLLLVVALVSPVTSDITVPVTNHWNGGFQASACFPITEEMHSWTVTLTFDQPLTSLNAYTADVKETLEGGKVFVLHNKDWNKEEHVGDKLCLDFQGHGTGDIAPVITGTIHAGDGTAAPNTAASTTQHSTSSNNMTPTTHTASTARTTQTAHVTTKPPTHSTTASGPTPAPVYNPNGYPATMTLIREWSEGFTGELVFYPGEDLLGWVVNITFSSPVTGVEAGLGQFYKKSPDGRVFTMVSMPDQGVFKAGQKMRMVFISHFLGNGKAPTATAVLYNMGKDTWKVNPAVTTDTSKYNYNDLLYKSILFYEAQRSGKLPANNRIPYRGDSALNDTGDNHEDLTGGWYDAGDDIKFNFPMAYSVTVLAWGYIMYPEAYKSAGQEDYLLDSIKWPLDYLLKCHTKDEELYVQVGNATKDHAFWGPPEKMIQKRPSFRINSTKPGTDVAMETAAAFAAGSIAFKAKDPSYSTTLLNHAKKLWDFGNKYRELYSNSLPGVSPFYRSNNYTDELCWGSLWLYQATNDLTYLAEAEKYFDPHPASEFSWDDKTVANQVLLYKLRKLDTYKMAVENTFKYWFPGGSSHYTPKGLAYSMEWGSLRHAANLALVALVAADNGIHTLEYRHWAMCQIHYAIGDTGFSYVIGFGDKYPLRPHHRSSSCPFLPAHCGPPMLNLTEPNVHTLYGALVSGPGPDDSYSDVRTNYLYNDVACDYNAGFQSAVAALKSLWLRSEHPEQQNNAKCPYVSGGSDTIIG</sequence>
<dbReference type="OrthoDB" id="10257085at2759"/>
<evidence type="ECO:0000256" key="8">
    <source>
        <dbReference type="PROSITE-ProRule" id="PRU10059"/>
    </source>
</evidence>
<evidence type="ECO:0000256" key="10">
    <source>
        <dbReference type="SAM" id="MobiDB-lite"/>
    </source>
</evidence>
<feature type="active site" evidence="8">
    <location>
        <position position="654"/>
    </location>
</feature>
<feature type="compositionally biased region" description="Low complexity" evidence="10">
    <location>
        <begin position="124"/>
        <end position="159"/>
    </location>
</feature>
<accession>A0A2C9JUW0</accession>
<dbReference type="AlphaFoldDB" id="A0A2C9JUW0"/>
<gene>
    <name evidence="13" type="primary">106069215</name>
</gene>
<dbReference type="Pfam" id="PF00553">
    <property type="entry name" value="CBM_2"/>
    <property type="match status" value="1"/>
</dbReference>
<keyword evidence="3 8" id="KW-0378">Hydrolase</keyword>
<proteinExistence type="inferred from homology"/>
<dbReference type="EnsemblMetazoa" id="BGLB008407-RD">
    <property type="protein sequence ID" value="BGLB008407-PD"/>
    <property type="gene ID" value="BGLB008407"/>
</dbReference>
<feature type="domain" description="CBM2" evidence="11">
    <location>
        <begin position="21"/>
        <end position="109"/>
    </location>
</feature>
<dbReference type="EC" id="3.2.1.4" evidence="9"/>
<dbReference type="VEuPathDB" id="VectorBase:BGLAX_036541"/>
<evidence type="ECO:0000259" key="12">
    <source>
        <dbReference type="Pfam" id="PF00759"/>
    </source>
</evidence>
<comment type="catalytic activity">
    <reaction evidence="1 9">
        <text>Endohydrolysis of (1-&gt;4)-beta-D-glucosidic linkages in cellulose, lichenin and cereal beta-D-glucans.</text>
        <dbReference type="EC" id="3.2.1.4"/>
    </reaction>
</comment>
<dbReference type="InterPro" id="IPR012341">
    <property type="entry name" value="6hp_glycosidase-like_sf"/>
</dbReference>
<keyword evidence="7 8" id="KW-0624">Polysaccharide degradation</keyword>
<feature type="chain" id="PRO_5014284933" description="Endoglucanase" evidence="9">
    <location>
        <begin position="19"/>
        <end position="753"/>
    </location>
</feature>
<dbReference type="InterPro" id="IPR018221">
    <property type="entry name" value="Glyco_hydro_9_His_AS"/>
</dbReference>
<dbReference type="InterPro" id="IPR012291">
    <property type="entry name" value="CBM2_carb-bd_dom_sf"/>
</dbReference>
<evidence type="ECO:0000256" key="5">
    <source>
        <dbReference type="ARBA" id="ARBA00023277"/>
    </source>
</evidence>
<evidence type="ECO:0000256" key="2">
    <source>
        <dbReference type="ARBA" id="ARBA00007072"/>
    </source>
</evidence>
<evidence type="ECO:0000256" key="9">
    <source>
        <dbReference type="RuleBase" id="RU361166"/>
    </source>
</evidence>
<dbReference type="InterPro" id="IPR008928">
    <property type="entry name" value="6-hairpin_glycosidase_sf"/>
</dbReference>
<evidence type="ECO:0000256" key="6">
    <source>
        <dbReference type="ARBA" id="ARBA00023295"/>
    </source>
</evidence>
<dbReference type="InterPro" id="IPR008965">
    <property type="entry name" value="CBM2/CBM3_carb-bd_dom_sf"/>
</dbReference>
<dbReference type="GO" id="GO:0008810">
    <property type="term" value="F:cellulase activity"/>
    <property type="evidence" value="ECO:0007669"/>
    <property type="project" value="UniProtKB-EC"/>
</dbReference>
<evidence type="ECO:0000313" key="14">
    <source>
        <dbReference type="Proteomes" id="UP000076420"/>
    </source>
</evidence>
<keyword evidence="4 9" id="KW-0136">Cellulose degradation</keyword>
<dbReference type="SUPFAM" id="SSF49384">
    <property type="entry name" value="Carbohydrate-binding domain"/>
    <property type="match status" value="1"/>
</dbReference>
<protein>
    <recommendedName>
        <fullName evidence="9">Endoglucanase</fullName>
        <ecNumber evidence="9">3.2.1.4</ecNumber>
    </recommendedName>
</protein>
<dbReference type="SUPFAM" id="SSF48208">
    <property type="entry name" value="Six-hairpin glycosidases"/>
    <property type="match status" value="1"/>
</dbReference>
<reference evidence="13" key="1">
    <citation type="submission" date="2020-05" db="UniProtKB">
        <authorList>
            <consortium name="EnsemblMetazoa"/>
        </authorList>
    </citation>
    <scope>IDENTIFICATION</scope>
    <source>
        <strain evidence="13">BB02</strain>
    </source>
</reference>
<name>A0A2C9JUW0_BIOGL</name>
<dbReference type="PROSITE" id="PS00592">
    <property type="entry name" value="GH9_2"/>
    <property type="match status" value="1"/>
</dbReference>
<dbReference type="Proteomes" id="UP000076420">
    <property type="component" value="Unassembled WGS sequence"/>
</dbReference>
<dbReference type="InterPro" id="IPR001919">
    <property type="entry name" value="CBD2"/>
</dbReference>
<evidence type="ECO:0000313" key="13">
    <source>
        <dbReference type="EnsemblMetazoa" id="BGLB008407-PD"/>
    </source>
</evidence>
<dbReference type="InterPro" id="IPR001701">
    <property type="entry name" value="Glyco_hydro_9"/>
</dbReference>
<dbReference type="PANTHER" id="PTHR22298">
    <property type="entry name" value="ENDO-1,4-BETA-GLUCANASE"/>
    <property type="match status" value="1"/>
</dbReference>
<feature type="signal peptide" evidence="9">
    <location>
        <begin position="1"/>
        <end position="18"/>
    </location>
</feature>
<evidence type="ECO:0000256" key="3">
    <source>
        <dbReference type="ARBA" id="ARBA00022801"/>
    </source>
</evidence>
<evidence type="ECO:0000259" key="11">
    <source>
        <dbReference type="Pfam" id="PF00553"/>
    </source>
</evidence>
<dbReference type="KEGG" id="bgt:106069215"/>
<feature type="domain" description="Glycoside hydrolase family 9" evidence="12">
    <location>
        <begin position="302"/>
        <end position="719"/>
    </location>
</feature>
<evidence type="ECO:0000256" key="7">
    <source>
        <dbReference type="ARBA" id="ARBA00023326"/>
    </source>
</evidence>
<dbReference type="GO" id="GO:0030245">
    <property type="term" value="P:cellulose catabolic process"/>
    <property type="evidence" value="ECO:0007669"/>
    <property type="project" value="UniProtKB-KW"/>
</dbReference>
<keyword evidence="6 8" id="KW-0326">Glycosidase</keyword>
<dbReference type="VEuPathDB" id="VectorBase:BGLB008407"/>
<dbReference type="GO" id="GO:0030247">
    <property type="term" value="F:polysaccharide binding"/>
    <property type="evidence" value="ECO:0007669"/>
    <property type="project" value="InterPro"/>
</dbReference>
<feature type="compositionally biased region" description="Polar residues" evidence="10">
    <location>
        <begin position="160"/>
        <end position="170"/>
    </location>
</feature>
<keyword evidence="9" id="KW-0732">Signal</keyword>
<dbReference type="Gene3D" id="2.60.40.290">
    <property type="match status" value="1"/>
</dbReference>
<feature type="region of interest" description="Disordered" evidence="10">
    <location>
        <begin position="117"/>
        <end position="178"/>
    </location>
</feature>
<evidence type="ECO:0000256" key="1">
    <source>
        <dbReference type="ARBA" id="ARBA00000966"/>
    </source>
</evidence>
<organism evidence="13 14">
    <name type="scientific">Biomphalaria glabrata</name>
    <name type="common">Bloodfluke planorb</name>
    <name type="synonym">Freshwater snail</name>
    <dbReference type="NCBI Taxonomy" id="6526"/>
    <lineage>
        <taxon>Eukaryota</taxon>
        <taxon>Metazoa</taxon>
        <taxon>Spiralia</taxon>
        <taxon>Lophotrochozoa</taxon>
        <taxon>Mollusca</taxon>
        <taxon>Gastropoda</taxon>
        <taxon>Heterobranchia</taxon>
        <taxon>Euthyneura</taxon>
        <taxon>Panpulmonata</taxon>
        <taxon>Hygrophila</taxon>
        <taxon>Lymnaeoidea</taxon>
        <taxon>Planorbidae</taxon>
        <taxon>Biomphalaria</taxon>
    </lineage>
</organism>
<dbReference type="EnsemblMetazoa" id="BGLB008407-RC">
    <property type="protein sequence ID" value="BGLB008407-PC"/>
    <property type="gene ID" value="BGLB008407"/>
</dbReference>
<dbReference type="Gene3D" id="1.50.10.10">
    <property type="match status" value="1"/>
</dbReference>
<dbReference type="Pfam" id="PF00759">
    <property type="entry name" value="Glyco_hydro_9"/>
    <property type="match status" value="1"/>
</dbReference>
<evidence type="ECO:0000256" key="4">
    <source>
        <dbReference type="ARBA" id="ARBA00023001"/>
    </source>
</evidence>
<dbReference type="STRING" id="6526.A0A2C9JUW0"/>
<keyword evidence="5 8" id="KW-0119">Carbohydrate metabolism</keyword>
<comment type="similarity">
    <text evidence="2 8 9">Belongs to the glycosyl hydrolase 9 (cellulase E) family.</text>
</comment>